<dbReference type="InterPro" id="IPR051447">
    <property type="entry name" value="Lipoprotein-release_system"/>
</dbReference>
<dbReference type="PANTHER" id="PTHR30489">
    <property type="entry name" value="LIPOPROTEIN-RELEASING SYSTEM TRANSMEMBRANE PROTEIN LOLE"/>
    <property type="match status" value="1"/>
</dbReference>
<reference evidence="11" key="2">
    <citation type="submission" date="2020-09" db="EMBL/GenBank/DDBJ databases">
        <authorList>
            <person name="Sun Q."/>
            <person name="Kim S."/>
        </authorList>
    </citation>
    <scope>NUCLEOTIDE SEQUENCE</scope>
    <source>
        <strain evidence="11">KCTC 22164</strain>
    </source>
</reference>
<keyword evidence="6 8" id="KW-1133">Transmembrane helix</keyword>
<keyword evidence="11" id="KW-0132">Cell division</keyword>
<dbReference type="InterPro" id="IPR025857">
    <property type="entry name" value="MacB_PCD"/>
</dbReference>
<feature type="transmembrane region" description="Helical" evidence="8">
    <location>
        <begin position="20"/>
        <end position="45"/>
    </location>
</feature>
<comment type="subcellular location">
    <subcellularLocation>
        <location evidence="1">Cell membrane</location>
        <topology evidence="1">Multi-pass membrane protein</topology>
    </subcellularLocation>
</comment>
<dbReference type="NCBIfam" id="TIGR02212">
    <property type="entry name" value="lolCE"/>
    <property type="match status" value="1"/>
</dbReference>
<keyword evidence="4" id="KW-1003">Cell membrane</keyword>
<keyword evidence="3" id="KW-0813">Transport</keyword>
<keyword evidence="7 8" id="KW-0472">Membrane</keyword>
<dbReference type="PROSITE" id="PS51257">
    <property type="entry name" value="PROKAR_LIPOPROTEIN"/>
    <property type="match status" value="1"/>
</dbReference>
<organism evidence="11 12">
    <name type="scientific">Alteromonas halophila</name>
    <dbReference type="NCBI Taxonomy" id="516698"/>
    <lineage>
        <taxon>Bacteria</taxon>
        <taxon>Pseudomonadati</taxon>
        <taxon>Pseudomonadota</taxon>
        <taxon>Gammaproteobacteria</taxon>
        <taxon>Alteromonadales</taxon>
        <taxon>Alteromonadaceae</taxon>
        <taxon>Alteromonas/Salinimonas group</taxon>
        <taxon>Alteromonas</taxon>
    </lineage>
</organism>
<name>A0A918JEG3_9ALTE</name>
<feature type="transmembrane region" description="Helical" evidence="8">
    <location>
        <begin position="377"/>
        <end position="396"/>
    </location>
</feature>
<keyword evidence="11" id="KW-0131">Cell cycle</keyword>
<accession>A0A918JEG3</accession>
<dbReference type="InterPro" id="IPR011925">
    <property type="entry name" value="LolCE_TM"/>
</dbReference>
<evidence type="ECO:0000256" key="1">
    <source>
        <dbReference type="ARBA" id="ARBA00004651"/>
    </source>
</evidence>
<keyword evidence="5 8" id="KW-0812">Transmembrane</keyword>
<reference evidence="11" key="1">
    <citation type="journal article" date="2014" name="Int. J. Syst. Evol. Microbiol.">
        <title>Complete genome sequence of Corynebacterium casei LMG S-19264T (=DSM 44701T), isolated from a smear-ripened cheese.</title>
        <authorList>
            <consortium name="US DOE Joint Genome Institute (JGI-PGF)"/>
            <person name="Walter F."/>
            <person name="Albersmeier A."/>
            <person name="Kalinowski J."/>
            <person name="Ruckert C."/>
        </authorList>
    </citation>
    <scope>NUCLEOTIDE SEQUENCE</scope>
    <source>
        <strain evidence="11">KCTC 22164</strain>
    </source>
</reference>
<protein>
    <submittedName>
        <fullName evidence="11">Cell division protein FtsX</fullName>
    </submittedName>
</protein>
<dbReference type="InterPro" id="IPR003838">
    <property type="entry name" value="ABC3_permease_C"/>
</dbReference>
<dbReference type="GO" id="GO:0051301">
    <property type="term" value="P:cell division"/>
    <property type="evidence" value="ECO:0007669"/>
    <property type="project" value="UniProtKB-KW"/>
</dbReference>
<evidence type="ECO:0000259" key="10">
    <source>
        <dbReference type="Pfam" id="PF12704"/>
    </source>
</evidence>
<feature type="domain" description="ABC3 transporter permease C-terminal" evidence="9">
    <location>
        <begin position="271"/>
        <end position="404"/>
    </location>
</feature>
<dbReference type="GO" id="GO:0042953">
    <property type="term" value="P:lipoprotein transport"/>
    <property type="evidence" value="ECO:0007669"/>
    <property type="project" value="InterPro"/>
</dbReference>
<evidence type="ECO:0000313" key="11">
    <source>
        <dbReference type="EMBL" id="GGW76738.1"/>
    </source>
</evidence>
<dbReference type="PANTHER" id="PTHR30489:SF0">
    <property type="entry name" value="LIPOPROTEIN-RELEASING SYSTEM TRANSMEMBRANE PROTEIN LOLE"/>
    <property type="match status" value="1"/>
</dbReference>
<dbReference type="GO" id="GO:0098797">
    <property type="term" value="C:plasma membrane protein complex"/>
    <property type="evidence" value="ECO:0007669"/>
    <property type="project" value="TreeGrafter"/>
</dbReference>
<evidence type="ECO:0000256" key="4">
    <source>
        <dbReference type="ARBA" id="ARBA00022475"/>
    </source>
</evidence>
<feature type="domain" description="MacB-like periplasmic core" evidence="10">
    <location>
        <begin position="25"/>
        <end position="189"/>
    </location>
</feature>
<evidence type="ECO:0000256" key="3">
    <source>
        <dbReference type="ARBA" id="ARBA00022448"/>
    </source>
</evidence>
<dbReference type="AlphaFoldDB" id="A0A918JEG3"/>
<dbReference type="RefSeq" id="WP_189403675.1">
    <property type="nucleotide sequence ID" value="NZ_BMXP01000001.1"/>
</dbReference>
<dbReference type="Proteomes" id="UP000631300">
    <property type="component" value="Unassembled WGS sequence"/>
</dbReference>
<proteinExistence type="inferred from homology"/>
<feature type="transmembrane region" description="Helical" evidence="8">
    <location>
        <begin position="267"/>
        <end position="290"/>
    </location>
</feature>
<evidence type="ECO:0000313" key="12">
    <source>
        <dbReference type="Proteomes" id="UP000631300"/>
    </source>
</evidence>
<sequence>MKLAWQLARRFRRTRQSGFLSFISFSSTAGIALGCFVLIVLLSVMNGFERELTQRILTFIPHGELYSVDNSGIEQWQDAQQQLKADPRVKDVHPYTKVTGMLQFRGDLKAVELTGVDKTSAKSLALVEHISDRDWSAFASQPDGVLLGRGVMEKLGASRGDAVQILIPVITGDLSFKAPHTVTLRVAGEITVGGELDNSVGVMHLAKASGESGIISGAQGLRLTLHDPFSAPQTLRDIGYAFPQPVYMSDWTRTQGHLYQDIQLVRVVVYIALTLVIAVACFNIVSSLVMAVREKQSAIAILKTMGAQDSLIRQAFMLQGMINGVTGIVIGTSGALLIAPNLSAIVATIEAWLGVTLLSGDIYFINFLPSQLEALDVVLTVVIAFILSVLATLYPAQRAVRIEPARALN</sequence>
<evidence type="ECO:0000256" key="8">
    <source>
        <dbReference type="SAM" id="Phobius"/>
    </source>
</evidence>
<comment type="caution">
    <text evidence="11">The sequence shown here is derived from an EMBL/GenBank/DDBJ whole genome shotgun (WGS) entry which is preliminary data.</text>
</comment>
<gene>
    <name evidence="11" type="primary">lolC</name>
    <name evidence="11" type="ORF">GCM10007391_06890</name>
</gene>
<keyword evidence="12" id="KW-1185">Reference proteome</keyword>
<evidence type="ECO:0000256" key="6">
    <source>
        <dbReference type="ARBA" id="ARBA00022989"/>
    </source>
</evidence>
<feature type="transmembrane region" description="Helical" evidence="8">
    <location>
        <begin position="311"/>
        <end position="338"/>
    </location>
</feature>
<dbReference type="Pfam" id="PF02687">
    <property type="entry name" value="FtsX"/>
    <property type="match status" value="1"/>
</dbReference>
<evidence type="ECO:0000256" key="5">
    <source>
        <dbReference type="ARBA" id="ARBA00022692"/>
    </source>
</evidence>
<dbReference type="EMBL" id="BMXP01000001">
    <property type="protein sequence ID" value="GGW76738.1"/>
    <property type="molecule type" value="Genomic_DNA"/>
</dbReference>
<evidence type="ECO:0000256" key="7">
    <source>
        <dbReference type="ARBA" id="ARBA00023136"/>
    </source>
</evidence>
<dbReference type="Pfam" id="PF12704">
    <property type="entry name" value="MacB_PCD"/>
    <property type="match status" value="1"/>
</dbReference>
<evidence type="ECO:0000259" key="9">
    <source>
        <dbReference type="Pfam" id="PF02687"/>
    </source>
</evidence>
<comment type="similarity">
    <text evidence="2">Belongs to the ABC-4 integral membrane protein family. LolC/E subfamily.</text>
</comment>
<dbReference type="GO" id="GO:0044874">
    <property type="term" value="P:lipoprotein localization to outer membrane"/>
    <property type="evidence" value="ECO:0007669"/>
    <property type="project" value="TreeGrafter"/>
</dbReference>
<evidence type="ECO:0000256" key="2">
    <source>
        <dbReference type="ARBA" id="ARBA00005236"/>
    </source>
</evidence>